<accession>A0ABU8SJZ2</accession>
<dbReference type="RefSeq" id="WP_339960047.1">
    <property type="nucleotide sequence ID" value="NZ_JAWMWH010000001.1"/>
</dbReference>
<keyword evidence="2" id="KW-1185">Reference proteome</keyword>
<dbReference type="Proteomes" id="UP001370590">
    <property type="component" value="Unassembled WGS sequence"/>
</dbReference>
<organism evidence="1 2">
    <name type="scientific">Nicoliella lavandulae</name>
    <dbReference type="NCBI Taxonomy" id="3082954"/>
    <lineage>
        <taxon>Bacteria</taxon>
        <taxon>Bacillati</taxon>
        <taxon>Bacillota</taxon>
        <taxon>Bacilli</taxon>
        <taxon>Lactobacillales</taxon>
        <taxon>Lactobacillaceae</taxon>
        <taxon>Nicoliella</taxon>
    </lineage>
</organism>
<dbReference type="InterPro" id="IPR019644">
    <property type="entry name" value="DUF2508"/>
</dbReference>
<evidence type="ECO:0000313" key="1">
    <source>
        <dbReference type="EMBL" id="MEJ6400232.1"/>
    </source>
</evidence>
<sequence length="82" mass="9617">MFGRRTSGKKTKAEYDQRLLDAIDNAKSEWSRAQETQNAISEVDGEVLAQTQLARCKYLYLYREARIRNVHNNRIQSSVFDY</sequence>
<name>A0ABU8SJZ2_9LACO</name>
<dbReference type="EMBL" id="JAWMWH010000001">
    <property type="protein sequence ID" value="MEJ6400232.1"/>
    <property type="molecule type" value="Genomic_DNA"/>
</dbReference>
<comment type="caution">
    <text evidence="1">The sequence shown here is derived from an EMBL/GenBank/DDBJ whole genome shotgun (WGS) entry which is preliminary data.</text>
</comment>
<evidence type="ECO:0000313" key="2">
    <source>
        <dbReference type="Proteomes" id="UP001370590"/>
    </source>
</evidence>
<gene>
    <name evidence="1" type="ORF">R4146_03480</name>
</gene>
<protein>
    <submittedName>
        <fullName evidence="1">YaaL family protein</fullName>
    </submittedName>
</protein>
<reference evidence="1 2" key="1">
    <citation type="submission" date="2023-10" db="EMBL/GenBank/DDBJ databases">
        <title>Nicoliella lavandulae sp. nov. isolated from Lavandula angustifolia flowers.</title>
        <authorList>
            <person name="Alcantara C."/>
            <person name="Zuniga M."/>
            <person name="Landete J.M."/>
            <person name="Monedero V."/>
        </authorList>
    </citation>
    <scope>NUCLEOTIDE SEQUENCE [LARGE SCALE GENOMIC DNA]</scope>
    <source>
        <strain evidence="1 2">Es01</strain>
    </source>
</reference>
<proteinExistence type="predicted"/>
<dbReference type="Pfam" id="PF10704">
    <property type="entry name" value="DUF2508"/>
    <property type="match status" value="1"/>
</dbReference>